<organism evidence="2 3">
    <name type="scientific">Gehongia tenuis</name>
    <dbReference type="NCBI Taxonomy" id="2763655"/>
    <lineage>
        <taxon>Bacteria</taxon>
        <taxon>Bacillati</taxon>
        <taxon>Bacillota</taxon>
        <taxon>Clostridia</taxon>
        <taxon>Christensenellales</taxon>
        <taxon>Christensenellaceae</taxon>
        <taxon>Gehongia</taxon>
    </lineage>
</organism>
<protein>
    <submittedName>
        <fullName evidence="2">PHP domain-containing protein</fullName>
    </submittedName>
</protein>
<dbReference type="GO" id="GO:0004534">
    <property type="term" value="F:5'-3' RNA exonuclease activity"/>
    <property type="evidence" value="ECO:0007669"/>
    <property type="project" value="TreeGrafter"/>
</dbReference>
<keyword evidence="3" id="KW-1185">Reference proteome</keyword>
<name>A0A926D5P8_9FIRM</name>
<evidence type="ECO:0000259" key="1">
    <source>
        <dbReference type="SMART" id="SM00481"/>
    </source>
</evidence>
<evidence type="ECO:0000313" key="3">
    <source>
        <dbReference type="Proteomes" id="UP000623172"/>
    </source>
</evidence>
<dbReference type="PANTHER" id="PTHR42924">
    <property type="entry name" value="EXONUCLEASE"/>
    <property type="match status" value="1"/>
</dbReference>
<dbReference type="InterPro" id="IPR004013">
    <property type="entry name" value="PHP_dom"/>
</dbReference>
<dbReference type="PANTHER" id="PTHR42924:SF3">
    <property type="entry name" value="POLYMERASE_HISTIDINOL PHOSPHATASE N-TERMINAL DOMAIN-CONTAINING PROTEIN"/>
    <property type="match status" value="1"/>
</dbReference>
<dbReference type="Pfam" id="PF02811">
    <property type="entry name" value="PHP"/>
    <property type="match status" value="1"/>
</dbReference>
<gene>
    <name evidence="2" type="ORF">H8696_08470</name>
</gene>
<dbReference type="EMBL" id="JACRSR010000003">
    <property type="protein sequence ID" value="MBC8531879.1"/>
    <property type="molecule type" value="Genomic_DNA"/>
</dbReference>
<sequence length="271" mass="29662">MYGDLHIHSCYSDGTMTPGEIVKAALQAKVSLLAIADHNALDGSRELVSLCAGAGLDCLSAVELDSLHQAVDYHILGYDVDLEDTSFKDFVAHSRYCLDQMSVDLIAAMESAGEPVSLAAYTRYRMPKNGGGWKALHYLMECGITQQLHEGFRCYDRYHITYGEAGFPEVEEVCRAIHRAGGYAVLAHPGKVIRNISMSHFRAKVENLLTLGLDGIECYYPAHSDAVTETCLAICRDHGLFITAGSDCHGDFQATRIGETQTPLALLQLRS</sequence>
<dbReference type="InterPro" id="IPR016195">
    <property type="entry name" value="Pol/histidinol_Pase-like"/>
</dbReference>
<dbReference type="RefSeq" id="WP_249316638.1">
    <property type="nucleotide sequence ID" value="NZ_JACRSR010000003.1"/>
</dbReference>
<comment type="caution">
    <text evidence="2">The sequence shown here is derived from an EMBL/GenBank/DDBJ whole genome shotgun (WGS) entry which is preliminary data.</text>
</comment>
<feature type="domain" description="Polymerase/histidinol phosphatase N-terminal" evidence="1">
    <location>
        <begin position="3"/>
        <end position="68"/>
    </location>
</feature>
<dbReference type="Gene3D" id="3.20.20.140">
    <property type="entry name" value="Metal-dependent hydrolases"/>
    <property type="match status" value="1"/>
</dbReference>
<dbReference type="AlphaFoldDB" id="A0A926D5P8"/>
<dbReference type="Proteomes" id="UP000623172">
    <property type="component" value="Unassembled WGS sequence"/>
</dbReference>
<accession>A0A926D5P8</accession>
<dbReference type="CDD" id="cd07438">
    <property type="entry name" value="PHP_HisPPase_AMP"/>
    <property type="match status" value="1"/>
</dbReference>
<dbReference type="InterPro" id="IPR052018">
    <property type="entry name" value="PHP_domain"/>
</dbReference>
<reference evidence="2" key="1">
    <citation type="submission" date="2020-08" db="EMBL/GenBank/DDBJ databases">
        <title>Genome public.</title>
        <authorList>
            <person name="Liu C."/>
            <person name="Sun Q."/>
        </authorList>
    </citation>
    <scope>NUCLEOTIDE SEQUENCE</scope>
    <source>
        <strain evidence="2">NSJ-53</strain>
    </source>
</reference>
<dbReference type="SUPFAM" id="SSF89550">
    <property type="entry name" value="PHP domain-like"/>
    <property type="match status" value="1"/>
</dbReference>
<dbReference type="Gene3D" id="1.10.150.650">
    <property type="match status" value="1"/>
</dbReference>
<proteinExistence type="predicted"/>
<dbReference type="GO" id="GO:0035312">
    <property type="term" value="F:5'-3' DNA exonuclease activity"/>
    <property type="evidence" value="ECO:0007669"/>
    <property type="project" value="TreeGrafter"/>
</dbReference>
<dbReference type="InterPro" id="IPR003141">
    <property type="entry name" value="Pol/His_phosphatase_N"/>
</dbReference>
<evidence type="ECO:0000313" key="2">
    <source>
        <dbReference type="EMBL" id="MBC8531879.1"/>
    </source>
</evidence>
<dbReference type="SMART" id="SM00481">
    <property type="entry name" value="POLIIIAc"/>
    <property type="match status" value="1"/>
</dbReference>